<dbReference type="HAMAP" id="MF_01025">
    <property type="entry name" value="LeuA_type1"/>
    <property type="match status" value="1"/>
</dbReference>
<dbReference type="Pfam" id="PF00682">
    <property type="entry name" value="HMGL-like"/>
    <property type="match status" value="1"/>
</dbReference>
<dbReference type="Pfam" id="PF22617">
    <property type="entry name" value="HCS_D2"/>
    <property type="match status" value="1"/>
</dbReference>
<dbReference type="FunCoup" id="F2LV98">
    <property type="interactions" value="397"/>
</dbReference>
<evidence type="ECO:0000256" key="1">
    <source>
        <dbReference type="ARBA" id="ARBA00004689"/>
    </source>
</evidence>
<dbReference type="GO" id="GO:0003985">
    <property type="term" value="F:acetyl-CoA C-acetyltransferase activity"/>
    <property type="evidence" value="ECO:0007669"/>
    <property type="project" value="UniProtKB-UniRule"/>
</dbReference>
<sequence length="505" mass="55210">MSRKIVIFDTTLRDGEQSPGASMNINEKVAIAKQLERLGVDVIEAGFAAASPGDKESIAEVSKVLEKPIIASLARAVKKDIEAAAEALKNAKRKRIHTFIATSPVHVEKKLGMSYEAVKEAAIDAVKYARNFTDDVEFSAEDATRSDWDYLCEIFEGAINAGAGTINIPDTVGYTTPQEYYDLINYILNKVPNIDKAVVSVHCHNDLGMAVANSLSAVLAGANQVECTINGIGERAGNAALEEIVMALKVRADFYKDCYTDINTKEIYTTSRLVSKLTGLKVQRNKAIVGKNAFAHEAGIHQDGVIKEKSTYEIMKPEDVGIDTSKLVLGKHSGRHGLEERLKELGYNLTKEQIDDLFVEFKKLADKKKEIYDEDLMALIEDKFKLIPQVYELVSLQVVAGNAASPTATIKLVKNGEEFEDAALGDGPVDATFKALERITYVKGRLISYDIQALTEGKDAIGEVTVKVYFPSIDTTIIGRGTSTDVIEASAKAYLDAINKALMRM</sequence>
<dbReference type="PROSITE" id="PS50991">
    <property type="entry name" value="PYR_CT"/>
    <property type="match status" value="1"/>
</dbReference>
<keyword evidence="10 11" id="KW-0100">Branched-chain amino acid biosynthesis</keyword>
<dbReference type="KEGG" id="hmr:Hipma_0712"/>
<dbReference type="RefSeq" id="WP_013681723.1">
    <property type="nucleotide sequence ID" value="NC_015318.1"/>
</dbReference>
<comment type="function">
    <text evidence="11">Catalyzes the condensation of the acetyl group of acetyl-CoA with 3-methyl-2-oxobutanoate (2-ketoisovalerate) to form 3-carboxy-3-hydroxy-4-methylpentanoate (2-isopropylmalate).</text>
</comment>
<dbReference type="GO" id="GO:0009098">
    <property type="term" value="P:L-leucine biosynthetic process"/>
    <property type="evidence" value="ECO:0007669"/>
    <property type="project" value="UniProtKB-UniRule"/>
</dbReference>
<dbReference type="AlphaFoldDB" id="F2LV98"/>
<dbReference type="CDD" id="cd07940">
    <property type="entry name" value="DRE_TIM_IPMS"/>
    <property type="match status" value="1"/>
</dbReference>
<feature type="domain" description="Pyruvate carboxyltransferase" evidence="12">
    <location>
        <begin position="5"/>
        <end position="268"/>
    </location>
</feature>
<dbReference type="FunFam" id="3.30.160.270:FF:000003">
    <property type="entry name" value="2-isopropylmalate synthase"/>
    <property type="match status" value="1"/>
</dbReference>
<reference evidence="14" key="2">
    <citation type="submission" date="2011-03" db="EMBL/GenBank/DDBJ databases">
        <title>The complete genome of Hippea maritima DSM 10411.</title>
        <authorList>
            <consortium name="US DOE Joint Genome Institute (JGI-PGF)"/>
            <person name="Lucas S."/>
            <person name="Copeland A."/>
            <person name="Lapidus A."/>
            <person name="Bruce D."/>
            <person name="Goodwin L."/>
            <person name="Pitluck S."/>
            <person name="Peters L."/>
            <person name="Kyrpides N."/>
            <person name="Mavromatis K."/>
            <person name="Pagani I."/>
            <person name="Ivanova N."/>
            <person name="Mikhailova N."/>
            <person name="Lu M."/>
            <person name="Detter J.C."/>
            <person name="Tapia R."/>
            <person name="Han C."/>
            <person name="Land M."/>
            <person name="Hauser L."/>
            <person name="Markowitz V."/>
            <person name="Cheng J.-F."/>
            <person name="Hugenholtz P."/>
            <person name="Woyke T."/>
            <person name="Wu D."/>
            <person name="Spring S."/>
            <person name="Schroeder M."/>
            <person name="Brambilla E."/>
            <person name="Klenk H.-P."/>
            <person name="Eisen J.A."/>
        </authorList>
    </citation>
    <scope>NUCLEOTIDE SEQUENCE [LARGE SCALE GENOMIC DNA]</scope>
    <source>
        <strain evidence="14">ATCC 700847 / DSM 10411 / MH2</strain>
    </source>
</reference>
<keyword evidence="7 11" id="KW-0808">Transferase</keyword>
<keyword evidence="14" id="KW-1185">Reference proteome</keyword>
<dbReference type="GO" id="GO:0030145">
    <property type="term" value="F:manganese ion binding"/>
    <property type="evidence" value="ECO:0007669"/>
    <property type="project" value="UniProtKB-UniRule"/>
</dbReference>
<dbReference type="STRING" id="760142.Hipma_0712"/>
<evidence type="ECO:0000256" key="9">
    <source>
        <dbReference type="ARBA" id="ARBA00023211"/>
    </source>
</evidence>
<evidence type="ECO:0000256" key="7">
    <source>
        <dbReference type="ARBA" id="ARBA00022679"/>
    </source>
</evidence>
<evidence type="ECO:0000256" key="8">
    <source>
        <dbReference type="ARBA" id="ARBA00022723"/>
    </source>
</evidence>
<keyword evidence="6 11" id="KW-0028">Amino-acid biosynthesis</keyword>
<dbReference type="InParanoid" id="F2LV98"/>
<proteinExistence type="inferred from homology"/>
<feature type="binding site" evidence="11">
    <location>
        <position position="238"/>
    </location>
    <ligand>
        <name>Mn(2+)</name>
        <dbReference type="ChEBI" id="CHEBI:29035"/>
    </ligand>
</feature>
<dbReference type="Pfam" id="PF08502">
    <property type="entry name" value="LeuA_dimer"/>
    <property type="match status" value="1"/>
</dbReference>
<comment type="pathway">
    <text evidence="1 11">Amino-acid biosynthesis; L-leucine biosynthesis; L-leucine from 3-methyl-2-oxobutanoate: step 1/4.</text>
</comment>
<dbReference type="EMBL" id="CP002606">
    <property type="protein sequence ID" value="AEA33682.1"/>
    <property type="molecule type" value="Genomic_DNA"/>
</dbReference>
<feature type="binding site" evidence="11">
    <location>
        <position position="202"/>
    </location>
    <ligand>
        <name>Mn(2+)</name>
        <dbReference type="ChEBI" id="CHEBI:29035"/>
    </ligand>
</feature>
<keyword evidence="11" id="KW-0963">Cytoplasm</keyword>
<keyword evidence="13" id="KW-0012">Acyltransferase</keyword>
<dbReference type="InterPro" id="IPR013785">
    <property type="entry name" value="Aldolase_TIM"/>
</dbReference>
<dbReference type="NCBIfam" id="NF002087">
    <property type="entry name" value="PRK00915.1-4"/>
    <property type="match status" value="1"/>
</dbReference>
<dbReference type="InterPro" id="IPR002034">
    <property type="entry name" value="AIPM/Hcit_synth_CS"/>
</dbReference>
<dbReference type="eggNOG" id="COG0119">
    <property type="taxonomic scope" value="Bacteria"/>
</dbReference>
<dbReference type="Proteomes" id="UP000008139">
    <property type="component" value="Chromosome"/>
</dbReference>
<dbReference type="NCBIfam" id="NF002086">
    <property type="entry name" value="PRK00915.1-3"/>
    <property type="match status" value="1"/>
</dbReference>
<dbReference type="GO" id="GO:0003852">
    <property type="term" value="F:2-isopropylmalate synthase activity"/>
    <property type="evidence" value="ECO:0007669"/>
    <property type="project" value="UniProtKB-UniRule"/>
</dbReference>
<dbReference type="SMART" id="SM00917">
    <property type="entry name" value="LeuA_dimer"/>
    <property type="match status" value="1"/>
</dbReference>
<dbReference type="NCBIfam" id="TIGR00973">
    <property type="entry name" value="leuA_bact"/>
    <property type="match status" value="1"/>
</dbReference>
<dbReference type="InterPro" id="IPR013709">
    <property type="entry name" value="2-isopropylmalate_synth_dimer"/>
</dbReference>
<dbReference type="InterPro" id="IPR005671">
    <property type="entry name" value="LeuA_bact_synth"/>
</dbReference>
<dbReference type="PANTHER" id="PTHR10277:SF9">
    <property type="entry name" value="2-ISOPROPYLMALATE SYNTHASE 1, CHLOROPLASTIC-RELATED"/>
    <property type="match status" value="1"/>
</dbReference>
<keyword evidence="8 11" id="KW-0479">Metal-binding</keyword>
<evidence type="ECO:0000256" key="10">
    <source>
        <dbReference type="ARBA" id="ARBA00023304"/>
    </source>
</evidence>
<evidence type="ECO:0000313" key="13">
    <source>
        <dbReference type="EMBL" id="AEA33682.1"/>
    </source>
</evidence>
<comment type="similarity">
    <text evidence="2 11">Belongs to the alpha-IPM synthase/homocitrate synthase family. LeuA type 1 subfamily.</text>
</comment>
<evidence type="ECO:0000256" key="3">
    <source>
        <dbReference type="ARBA" id="ARBA00012973"/>
    </source>
</evidence>
<dbReference type="SUPFAM" id="SSF110921">
    <property type="entry name" value="2-isopropylmalate synthase LeuA, allosteric (dimerisation) domain"/>
    <property type="match status" value="1"/>
</dbReference>
<accession>F2LV98</accession>
<evidence type="ECO:0000259" key="12">
    <source>
        <dbReference type="PROSITE" id="PS50991"/>
    </source>
</evidence>
<comment type="subunit">
    <text evidence="11">Homodimer.</text>
</comment>
<evidence type="ECO:0000256" key="2">
    <source>
        <dbReference type="ARBA" id="ARBA00009396"/>
    </source>
</evidence>
<evidence type="ECO:0000256" key="5">
    <source>
        <dbReference type="ARBA" id="ARBA00022430"/>
    </source>
</evidence>
<dbReference type="SUPFAM" id="SSF51569">
    <property type="entry name" value="Aldolase"/>
    <property type="match status" value="1"/>
</dbReference>
<dbReference type="Gene3D" id="3.30.160.270">
    <property type="match status" value="1"/>
</dbReference>
<dbReference type="OrthoDB" id="9803573at2"/>
<dbReference type="PROSITE" id="PS00815">
    <property type="entry name" value="AIPM_HOMOCIT_SYNTH_1"/>
    <property type="match status" value="1"/>
</dbReference>
<dbReference type="FunFam" id="3.20.20.70:FF:000010">
    <property type="entry name" value="2-isopropylmalate synthase"/>
    <property type="match status" value="1"/>
</dbReference>
<dbReference type="InterPro" id="IPR050073">
    <property type="entry name" value="2-IPM_HCS-like"/>
</dbReference>
<evidence type="ECO:0000313" key="14">
    <source>
        <dbReference type="Proteomes" id="UP000008139"/>
    </source>
</evidence>
<dbReference type="EC" id="2.3.3.13" evidence="3 11"/>
<dbReference type="UniPathway" id="UPA00048">
    <property type="reaction ID" value="UER00070"/>
</dbReference>
<dbReference type="GO" id="GO:0005737">
    <property type="term" value="C:cytoplasm"/>
    <property type="evidence" value="ECO:0007669"/>
    <property type="project" value="UniProtKB-UniRule"/>
</dbReference>
<dbReference type="PANTHER" id="PTHR10277">
    <property type="entry name" value="HOMOCITRATE SYNTHASE-RELATED"/>
    <property type="match status" value="1"/>
</dbReference>
<dbReference type="InterPro" id="IPR054691">
    <property type="entry name" value="LeuA/HCS_post-cat"/>
</dbReference>
<evidence type="ECO:0000256" key="4">
    <source>
        <dbReference type="ARBA" id="ARBA00018198"/>
    </source>
</evidence>
<dbReference type="NCBIfam" id="NF002085">
    <property type="entry name" value="PRK00915.1-2"/>
    <property type="match status" value="1"/>
</dbReference>
<organism evidence="13 14">
    <name type="scientific">Hippea maritima (strain ATCC 700847 / DSM 10411 / MH2)</name>
    <dbReference type="NCBI Taxonomy" id="760142"/>
    <lineage>
        <taxon>Bacteria</taxon>
        <taxon>Pseudomonadati</taxon>
        <taxon>Campylobacterota</taxon>
        <taxon>Desulfurellia</taxon>
        <taxon>Desulfurellales</taxon>
        <taxon>Hippeaceae</taxon>
        <taxon>Hippea</taxon>
    </lineage>
</organism>
<dbReference type="Gene3D" id="1.10.238.260">
    <property type="match status" value="1"/>
</dbReference>
<keyword evidence="5 11" id="KW-0432">Leucine biosynthesis</keyword>
<dbReference type="HOGENOM" id="CLU_022158_0_1_7"/>
<comment type="cofactor">
    <cofactor evidence="11">
        <name>Mn(2+)</name>
        <dbReference type="ChEBI" id="CHEBI:29035"/>
    </cofactor>
</comment>
<keyword evidence="9 11" id="KW-0464">Manganese</keyword>
<dbReference type="InterPro" id="IPR036230">
    <property type="entry name" value="LeuA_allosteric_dom_sf"/>
</dbReference>
<evidence type="ECO:0000256" key="6">
    <source>
        <dbReference type="ARBA" id="ARBA00022605"/>
    </source>
</evidence>
<name>F2LV98_HIPMA</name>
<dbReference type="FunFam" id="1.10.238.260:FF:000001">
    <property type="entry name" value="2-isopropylmalate synthase"/>
    <property type="match status" value="1"/>
</dbReference>
<comment type="catalytic activity">
    <reaction evidence="11">
        <text>3-methyl-2-oxobutanoate + acetyl-CoA + H2O = (2S)-2-isopropylmalate + CoA + H(+)</text>
        <dbReference type="Rhea" id="RHEA:21524"/>
        <dbReference type="ChEBI" id="CHEBI:1178"/>
        <dbReference type="ChEBI" id="CHEBI:11851"/>
        <dbReference type="ChEBI" id="CHEBI:15377"/>
        <dbReference type="ChEBI" id="CHEBI:15378"/>
        <dbReference type="ChEBI" id="CHEBI:57287"/>
        <dbReference type="ChEBI" id="CHEBI:57288"/>
        <dbReference type="EC" id="2.3.3.13"/>
    </reaction>
</comment>
<reference evidence="13 14" key="1">
    <citation type="journal article" date="2011" name="Stand. Genomic Sci.">
        <title>Complete genome sequence of the thermophilic sulfur-reducer Hippea maritima type strain (MH(2)).</title>
        <authorList>
            <person name="Huntemann M."/>
            <person name="Lu M."/>
            <person name="Nolan M."/>
            <person name="Lapidus A."/>
            <person name="Lucas S."/>
            <person name="Hammon N."/>
            <person name="Deshpande S."/>
            <person name="Cheng J.F."/>
            <person name="Tapia R."/>
            <person name="Han C."/>
            <person name="Goodwin L."/>
            <person name="Pitluck S."/>
            <person name="Liolios K."/>
            <person name="Pagani I."/>
            <person name="Ivanova N."/>
            <person name="Ovchinikova G."/>
            <person name="Pati A."/>
            <person name="Chen A."/>
            <person name="Palaniappan K."/>
            <person name="Land M."/>
            <person name="Hauser L."/>
            <person name="Jeffries C.D."/>
            <person name="Detter J.C."/>
            <person name="Brambilla E.M."/>
            <person name="Rohde M."/>
            <person name="Spring S."/>
            <person name="Goker M."/>
            <person name="Woyke T."/>
            <person name="Bristow J."/>
            <person name="Eisen J.A."/>
            <person name="Markowitz V."/>
            <person name="Hugenholtz P."/>
            <person name="Kyrpides N.C."/>
            <person name="Klenk H.P."/>
            <person name="Mavromatis K."/>
        </authorList>
    </citation>
    <scope>NUCLEOTIDE SEQUENCE [LARGE SCALE GENOMIC DNA]</scope>
    <source>
        <strain evidence="14">ATCC 700847 / DSM 10411 / MH2</strain>
    </source>
</reference>
<protein>
    <recommendedName>
        <fullName evidence="4 11">2-isopropylmalate synthase</fullName>
        <ecNumber evidence="3 11">2.3.3.13</ecNumber>
    </recommendedName>
    <alternativeName>
        <fullName evidence="11">Alpha-IPM synthase</fullName>
    </alternativeName>
    <alternativeName>
        <fullName evidence="11">Alpha-isopropylmalate synthase</fullName>
    </alternativeName>
</protein>
<feature type="region of interest" description="Regulatory domain" evidence="11">
    <location>
        <begin position="392"/>
        <end position="505"/>
    </location>
</feature>
<evidence type="ECO:0000256" key="11">
    <source>
        <dbReference type="HAMAP-Rule" id="MF_01025"/>
    </source>
</evidence>
<dbReference type="Gene3D" id="3.20.20.70">
    <property type="entry name" value="Aldolase class I"/>
    <property type="match status" value="1"/>
</dbReference>
<dbReference type="InterPro" id="IPR000891">
    <property type="entry name" value="PYR_CT"/>
</dbReference>
<feature type="binding site" evidence="11">
    <location>
        <position position="204"/>
    </location>
    <ligand>
        <name>Mn(2+)</name>
        <dbReference type="ChEBI" id="CHEBI:29035"/>
    </ligand>
</feature>
<dbReference type="PROSITE" id="PS00816">
    <property type="entry name" value="AIPM_HOMOCIT_SYNTH_2"/>
    <property type="match status" value="1"/>
</dbReference>
<gene>
    <name evidence="11" type="primary">leuA</name>
    <name evidence="13" type="ordered locus">Hipma_0712</name>
</gene>
<feature type="binding site" evidence="11">
    <location>
        <position position="14"/>
    </location>
    <ligand>
        <name>Mn(2+)</name>
        <dbReference type="ChEBI" id="CHEBI:29035"/>
    </ligand>
</feature>